<evidence type="ECO:0000313" key="3">
    <source>
        <dbReference type="Proteomes" id="UP000187506"/>
    </source>
</evidence>
<feature type="region of interest" description="Disordered" evidence="1">
    <location>
        <begin position="196"/>
        <end position="220"/>
    </location>
</feature>
<protein>
    <submittedName>
        <fullName evidence="2">Uncharacterized protein</fullName>
    </submittedName>
</protein>
<feature type="compositionally biased region" description="Basic and acidic residues" evidence="1">
    <location>
        <begin position="238"/>
        <end position="249"/>
    </location>
</feature>
<evidence type="ECO:0000313" key="2">
    <source>
        <dbReference type="EMBL" id="APY00916.1"/>
    </source>
</evidence>
<feature type="region of interest" description="Disordered" evidence="1">
    <location>
        <begin position="149"/>
        <end position="171"/>
    </location>
</feature>
<gene>
    <name evidence="2" type="ORF">BWR22_11560</name>
</gene>
<keyword evidence="3" id="KW-1185">Reference proteome</keyword>
<evidence type="ECO:0000256" key="1">
    <source>
        <dbReference type="SAM" id="MobiDB-lite"/>
    </source>
</evidence>
<dbReference type="Proteomes" id="UP000187506">
    <property type="component" value="Chromosome"/>
</dbReference>
<accession>A0AAC9LLI1</accession>
<feature type="region of interest" description="Disordered" evidence="1">
    <location>
        <begin position="235"/>
        <end position="261"/>
    </location>
</feature>
<reference evidence="2 3" key="1">
    <citation type="submission" date="2017-01" db="EMBL/GenBank/DDBJ databases">
        <title>Complete genome of Lacinutrix venerupis DOK2-8 isolated from seawater in Dokdo.</title>
        <authorList>
            <person name="Chi W.-J."/>
            <person name="Kim J.H."/>
        </authorList>
    </citation>
    <scope>NUCLEOTIDE SEQUENCE [LARGE SCALE GENOMIC DNA]</scope>
    <source>
        <strain evidence="2 3">DOK2-8</strain>
    </source>
</reference>
<feature type="compositionally biased region" description="Basic and acidic residues" evidence="1">
    <location>
        <begin position="149"/>
        <end position="160"/>
    </location>
</feature>
<dbReference type="EMBL" id="CP019352">
    <property type="protein sequence ID" value="APY00916.1"/>
    <property type="molecule type" value="Genomic_DNA"/>
</dbReference>
<name>A0AAC9LLI1_9FLAO</name>
<dbReference type="KEGG" id="lvn:BWR22_11560"/>
<proteinExistence type="predicted"/>
<sequence length="261" mass="29888">MSSYGQQAPLTNIQKNINERASGLEQTLNFTLDTLSLKSDKNILRVSFLSHDEKDTVFIDVDAPEVKIPLYHFKKGRYTIVVYREDVLITVGANRLVDIPKPKNAIEDLEESILRSSLSEEEQIARNMKPLKKEPKVVEQVDTRVAEAKPEETKKVEKAKAQVSTRKQREPKVVSNVNKKNIFEIAAEREEAKKAARLKNENSRDVAEVEKPTPPTRQTTEIEIKKVTYNLSDVQGKNVEKQTRADYRKNNLRPNGTRYEN</sequence>
<feature type="compositionally biased region" description="Basic and acidic residues" evidence="1">
    <location>
        <begin position="196"/>
        <end position="211"/>
    </location>
</feature>
<organism evidence="2 3">
    <name type="scientific">Lacinutrix venerupis</name>
    <dbReference type="NCBI Taxonomy" id="1486034"/>
    <lineage>
        <taxon>Bacteria</taxon>
        <taxon>Pseudomonadati</taxon>
        <taxon>Bacteroidota</taxon>
        <taxon>Flavobacteriia</taxon>
        <taxon>Flavobacteriales</taxon>
        <taxon>Flavobacteriaceae</taxon>
        <taxon>Lacinutrix</taxon>
    </lineage>
</organism>
<dbReference type="AlphaFoldDB" id="A0AAC9LLI1"/>